<evidence type="ECO:0000256" key="2">
    <source>
        <dbReference type="ARBA" id="ARBA00022679"/>
    </source>
</evidence>
<evidence type="ECO:0000256" key="5">
    <source>
        <dbReference type="ARBA" id="ARBA00022759"/>
    </source>
</evidence>
<reference evidence="12" key="1">
    <citation type="submission" date="2019-09" db="EMBL/GenBank/DDBJ databases">
        <title>Draft genome information of white flower Hibiscus syriacus.</title>
        <authorList>
            <person name="Kim Y.-M."/>
        </authorList>
    </citation>
    <scope>NUCLEOTIDE SEQUENCE [LARGE SCALE GENOMIC DNA]</scope>
    <source>
        <strain evidence="12">YM2019G1</strain>
    </source>
</reference>
<dbReference type="InterPro" id="IPR012677">
    <property type="entry name" value="Nucleotide-bd_a/b_plait_sf"/>
</dbReference>
<evidence type="ECO:0000259" key="11">
    <source>
        <dbReference type="PROSITE" id="PS50102"/>
    </source>
</evidence>
<evidence type="ECO:0000256" key="4">
    <source>
        <dbReference type="ARBA" id="ARBA00022722"/>
    </source>
</evidence>
<feature type="domain" description="RRM" evidence="11">
    <location>
        <begin position="330"/>
        <end position="356"/>
    </location>
</feature>
<evidence type="ECO:0000256" key="3">
    <source>
        <dbReference type="ARBA" id="ARBA00022695"/>
    </source>
</evidence>
<evidence type="ECO:0000256" key="7">
    <source>
        <dbReference type="ARBA" id="ARBA00022918"/>
    </source>
</evidence>
<dbReference type="EMBL" id="VEPZ02000242">
    <property type="protein sequence ID" value="KAE8728973.1"/>
    <property type="molecule type" value="Genomic_DNA"/>
</dbReference>
<proteinExistence type="predicted"/>
<dbReference type="InterPro" id="IPR056924">
    <property type="entry name" value="SH3_Tf2-1"/>
</dbReference>
<dbReference type="InterPro" id="IPR043502">
    <property type="entry name" value="DNA/RNA_pol_sf"/>
</dbReference>
<keyword evidence="13" id="KW-1185">Reference proteome</keyword>
<dbReference type="GO" id="GO:0000785">
    <property type="term" value="C:chromatin"/>
    <property type="evidence" value="ECO:0007669"/>
    <property type="project" value="TreeGrafter"/>
</dbReference>
<evidence type="ECO:0000256" key="6">
    <source>
        <dbReference type="ARBA" id="ARBA00022801"/>
    </source>
</evidence>
<dbReference type="GO" id="GO:0003723">
    <property type="term" value="F:RNA binding"/>
    <property type="evidence" value="ECO:0007669"/>
    <property type="project" value="UniProtKB-UniRule"/>
</dbReference>
<feature type="coiled-coil region" evidence="10">
    <location>
        <begin position="737"/>
        <end position="764"/>
    </location>
</feature>
<keyword evidence="8" id="KW-0539">Nucleus</keyword>
<gene>
    <name evidence="12" type="ORF">F3Y22_tig00004035pilonHSYRG00026</name>
</gene>
<name>A0A6A3CII5_HIBSY</name>
<evidence type="ECO:0000313" key="13">
    <source>
        <dbReference type="Proteomes" id="UP000436088"/>
    </source>
</evidence>
<evidence type="ECO:0000256" key="9">
    <source>
        <dbReference type="PROSITE-ProRule" id="PRU00176"/>
    </source>
</evidence>
<dbReference type="GO" id="GO:0016787">
    <property type="term" value="F:hydrolase activity"/>
    <property type="evidence" value="ECO:0007669"/>
    <property type="project" value="UniProtKB-KW"/>
</dbReference>
<keyword evidence="7" id="KW-0695">RNA-directed DNA polymerase</keyword>
<organism evidence="12 13">
    <name type="scientific">Hibiscus syriacus</name>
    <name type="common">Rose of Sharon</name>
    <dbReference type="NCBI Taxonomy" id="106335"/>
    <lineage>
        <taxon>Eukaryota</taxon>
        <taxon>Viridiplantae</taxon>
        <taxon>Streptophyta</taxon>
        <taxon>Embryophyta</taxon>
        <taxon>Tracheophyta</taxon>
        <taxon>Spermatophyta</taxon>
        <taxon>Magnoliopsida</taxon>
        <taxon>eudicotyledons</taxon>
        <taxon>Gunneridae</taxon>
        <taxon>Pentapetalae</taxon>
        <taxon>rosids</taxon>
        <taxon>malvids</taxon>
        <taxon>Malvales</taxon>
        <taxon>Malvaceae</taxon>
        <taxon>Malvoideae</taxon>
        <taxon>Hibiscus</taxon>
    </lineage>
</organism>
<evidence type="ECO:0000256" key="10">
    <source>
        <dbReference type="SAM" id="Coils"/>
    </source>
</evidence>
<dbReference type="Pfam" id="PF08284">
    <property type="entry name" value="RVP_2"/>
    <property type="match status" value="1"/>
</dbReference>
<dbReference type="PANTHER" id="PTHR48033">
    <property type="entry name" value="RNA-BINDING (RRM/RBD/RNP MOTIFS) FAMILY PROTEIN"/>
    <property type="match status" value="1"/>
</dbReference>
<evidence type="ECO:0000256" key="8">
    <source>
        <dbReference type="ARBA" id="ARBA00023242"/>
    </source>
</evidence>
<dbReference type="Gene3D" id="3.30.70.330">
    <property type="match status" value="2"/>
</dbReference>
<dbReference type="PANTHER" id="PTHR48033:SF5">
    <property type="entry name" value="RRM DOMAIN-CONTAINING PROTEIN"/>
    <property type="match status" value="1"/>
</dbReference>
<dbReference type="GO" id="GO:0003964">
    <property type="term" value="F:RNA-directed DNA polymerase activity"/>
    <property type="evidence" value="ECO:0007669"/>
    <property type="project" value="UniProtKB-KW"/>
</dbReference>
<dbReference type="Proteomes" id="UP000436088">
    <property type="component" value="Unassembled WGS sequence"/>
</dbReference>
<sequence>MQNPRPHHDIYHSVESGLLEEQSEDFLAAVIKTQLVESTSRGVTFSGIKASGLDVPRTCRLELVRVMKLDMDESPCDSQKGRYESRASLMGDIGDNFVLEIDFKESGDICYRVGSPGQGLREGARKMSYSYECHTQASLVDLLIKQVEEVVGMISARVKRGIGSQRGGISSYGQAGRGTFIMFSLPVTVLIDPGSNHSYICYDLVKEQSIIIKKHQIGLRVSSPFGLDFLVERSIVDALLKFKSVPIWLFYVSSAIQFLEHFGKYGEITDSVIIKDRKTGQPRGFGFVTYVEPSVVDKVIEDTHVINGNQVDIKRTIPKEASGSKDFKTRKIFVGGIPSTISEDEFKDYFTQYGEVRLKSCGIMPPIVPVVLGSSLLKWNKQLMISWRRETRLTLSELKFGNTAYLHISVAFIQMYKDLSQGSRYRKDDIEERYDHYEFLFVVVFIDDIMVNLRSEDEHDQNLLAAYGIRVDSQKVQSVLSGSSPRAIRDDARWKLVVYASHYLKHHEQDYPTYDLKPTVVIFTLKICRHYLLRKKRNIFTDHKSLRCVESKVNVRTESFVGPPQYIQIWRGHLCVPDVEQLHRKILHEYQCSPLFVHPGSNKMYQELRPLVTMDFMTGLSMTRRKHDAITVFHPQTDGQSESVIQILKDMLRCVVMDLEGVPMEEGALFGCKEKLTSRFIGPYELLERIRSVAYRLALPSEFDHIHNVFHVSMLRRYCFDPSYVLSLEQAKLSPYISYEEELIKLLARKVKELRNKKIQLVKAL</sequence>
<feature type="domain" description="RRM" evidence="11">
    <location>
        <begin position="238"/>
        <end position="318"/>
    </location>
</feature>
<keyword evidence="9" id="KW-0694">RNA-binding</keyword>
<dbReference type="GO" id="GO:0010468">
    <property type="term" value="P:regulation of gene expression"/>
    <property type="evidence" value="ECO:0007669"/>
    <property type="project" value="TreeGrafter"/>
</dbReference>
<protein>
    <recommendedName>
        <fullName evidence="11">RRM domain-containing protein</fullName>
    </recommendedName>
</protein>
<dbReference type="InterPro" id="IPR000504">
    <property type="entry name" value="RRM_dom"/>
</dbReference>
<comment type="caution">
    <text evidence="12">The sequence shown here is derived from an EMBL/GenBank/DDBJ whole genome shotgun (WGS) entry which is preliminary data.</text>
</comment>
<comment type="subcellular location">
    <subcellularLocation>
        <location evidence="1">Nucleus</location>
    </subcellularLocation>
</comment>
<dbReference type="Pfam" id="PF00076">
    <property type="entry name" value="RRM_1"/>
    <property type="match status" value="1"/>
</dbReference>
<dbReference type="GO" id="GO:0004519">
    <property type="term" value="F:endonuclease activity"/>
    <property type="evidence" value="ECO:0007669"/>
    <property type="project" value="UniProtKB-KW"/>
</dbReference>
<dbReference type="Pfam" id="PF17917">
    <property type="entry name" value="RT_RNaseH"/>
    <property type="match status" value="1"/>
</dbReference>
<evidence type="ECO:0000313" key="12">
    <source>
        <dbReference type="EMBL" id="KAE8728973.1"/>
    </source>
</evidence>
<evidence type="ECO:0000256" key="1">
    <source>
        <dbReference type="ARBA" id="ARBA00004123"/>
    </source>
</evidence>
<keyword evidence="3" id="KW-0548">Nucleotidyltransferase</keyword>
<keyword evidence="5" id="KW-0255">Endonuclease</keyword>
<dbReference type="InterPro" id="IPR041373">
    <property type="entry name" value="RT_RNaseH"/>
</dbReference>
<dbReference type="AlphaFoldDB" id="A0A6A3CII5"/>
<dbReference type="GO" id="GO:0005654">
    <property type="term" value="C:nucleoplasm"/>
    <property type="evidence" value="ECO:0007669"/>
    <property type="project" value="TreeGrafter"/>
</dbReference>
<dbReference type="SMART" id="SM00360">
    <property type="entry name" value="RRM"/>
    <property type="match status" value="1"/>
</dbReference>
<keyword evidence="10" id="KW-0175">Coiled coil</keyword>
<dbReference type="SUPFAM" id="SSF56672">
    <property type="entry name" value="DNA/RNA polymerases"/>
    <property type="match status" value="1"/>
</dbReference>
<accession>A0A6A3CII5</accession>
<keyword evidence="6" id="KW-0378">Hydrolase</keyword>
<keyword evidence="4" id="KW-0540">Nuclease</keyword>
<dbReference type="SUPFAM" id="SSF54928">
    <property type="entry name" value="RNA-binding domain, RBD"/>
    <property type="match status" value="1"/>
</dbReference>
<dbReference type="InterPro" id="IPR035979">
    <property type="entry name" value="RBD_domain_sf"/>
</dbReference>
<keyword evidence="2" id="KW-0808">Transferase</keyword>
<dbReference type="PROSITE" id="PS50102">
    <property type="entry name" value="RRM"/>
    <property type="match status" value="2"/>
</dbReference>
<dbReference type="Pfam" id="PF24626">
    <property type="entry name" value="SH3_Tf2-1"/>
    <property type="match status" value="1"/>
</dbReference>